<evidence type="ECO:0000313" key="1">
    <source>
        <dbReference type="EMBL" id="QHA86045.1"/>
    </source>
</evidence>
<name>A0ABX6GIF6_9GAMM</name>
<dbReference type="EMBL" id="CP041764">
    <property type="protein sequence ID" value="QHA86045.1"/>
    <property type="molecule type" value="Genomic_DNA"/>
</dbReference>
<evidence type="ECO:0000313" key="2">
    <source>
        <dbReference type="Proteomes" id="UP000430368"/>
    </source>
</evidence>
<sequence length="88" mass="10134">MNHPEIHVKDWIDVANHECAVQRFLPPGTPIGVCTVVLNKTKPTTQIAGWNGEKWYFMPSHDFDGYADEYDPCVRELKRGRHCPHEAM</sequence>
<protein>
    <submittedName>
        <fullName evidence="1">Uncharacterized protein</fullName>
    </submittedName>
</protein>
<dbReference type="RefSeq" id="WP_160027722.1">
    <property type="nucleotide sequence ID" value="NZ_CP041764.1"/>
</dbReference>
<reference evidence="1 2" key="1">
    <citation type="submission" date="2019-07" db="EMBL/GenBank/DDBJ databases">
        <title>Serratia dokdonensis sp. nov., an elicitor of systemic resistance in Nicotiana Tabacum.</title>
        <authorList>
            <person name="Son J.-S."/>
            <person name="Hwang Y.-J."/>
            <person name="Lee S.-Y."/>
            <person name="Ghim S.-Y."/>
        </authorList>
    </citation>
    <scope>NUCLEOTIDE SEQUENCE [LARGE SCALE GENOMIC DNA]</scope>
    <source>
        <strain evidence="1 2">KUDC3025</strain>
    </source>
</reference>
<accession>A0ABX6GIF6</accession>
<gene>
    <name evidence="1" type="ORF">FO014_03090</name>
</gene>
<proteinExistence type="predicted"/>
<organism evidence="1 2">
    <name type="scientific">Serratia rhizosphaerae</name>
    <dbReference type="NCBI Taxonomy" id="2597702"/>
    <lineage>
        <taxon>Bacteria</taxon>
        <taxon>Pseudomonadati</taxon>
        <taxon>Pseudomonadota</taxon>
        <taxon>Gammaproteobacteria</taxon>
        <taxon>Enterobacterales</taxon>
        <taxon>Yersiniaceae</taxon>
        <taxon>Serratia</taxon>
    </lineage>
</organism>
<dbReference type="Proteomes" id="UP000430368">
    <property type="component" value="Chromosome"/>
</dbReference>
<keyword evidence="2" id="KW-1185">Reference proteome</keyword>